<gene>
    <name evidence="1" type="ORF">AKJ57_02190</name>
</gene>
<dbReference type="Proteomes" id="UP000070163">
    <property type="component" value="Unassembled WGS sequence"/>
</dbReference>
<evidence type="ECO:0000313" key="1">
    <source>
        <dbReference type="EMBL" id="KXA91172.1"/>
    </source>
</evidence>
<dbReference type="AlphaFoldDB" id="A0A133UAF2"/>
<dbReference type="EMBL" id="LHXJ01000018">
    <property type="protein sequence ID" value="KXA91172.1"/>
    <property type="molecule type" value="Genomic_DNA"/>
</dbReference>
<comment type="caution">
    <text evidence="1">The sequence shown here is derived from an EMBL/GenBank/DDBJ whole genome shotgun (WGS) entry which is preliminary data.</text>
</comment>
<name>A0A133UAF2_9EURY</name>
<reference evidence="1 2" key="1">
    <citation type="journal article" date="2016" name="Sci. Rep.">
        <title>Metabolic traits of an uncultured archaeal lineage -MSBL1- from brine pools of the Red Sea.</title>
        <authorList>
            <person name="Mwirichia R."/>
            <person name="Alam I."/>
            <person name="Rashid M."/>
            <person name="Vinu M."/>
            <person name="Ba-Alawi W."/>
            <person name="Anthony Kamau A."/>
            <person name="Kamanda Ngugi D."/>
            <person name="Goker M."/>
            <person name="Klenk H.P."/>
            <person name="Bajic V."/>
            <person name="Stingl U."/>
        </authorList>
    </citation>
    <scope>NUCLEOTIDE SEQUENCE [LARGE SCALE GENOMIC DNA]</scope>
    <source>
        <strain evidence="1">SCGC-AAA259A05</strain>
    </source>
</reference>
<keyword evidence="2" id="KW-1185">Reference proteome</keyword>
<proteinExistence type="predicted"/>
<protein>
    <submittedName>
        <fullName evidence="1">Uncharacterized protein</fullName>
    </submittedName>
</protein>
<accession>A0A133UAF2</accession>
<sequence length="157" mass="19128">MKRLAEEDEDVKERIEKIALDYWGEVEVSEIEDQVFFELESIQVEELWNRSGKKRYGYVEPSEEAWEMFREGLEPFIRQMRKYQNLSMHEEAKKYCLGILKGIYKFGKEEPTQFAEWATDAPYNYFEVVFDKWKEKHENEDDVEEVEDIIEKEMNDW</sequence>
<evidence type="ECO:0000313" key="2">
    <source>
        <dbReference type="Proteomes" id="UP000070163"/>
    </source>
</evidence>
<organism evidence="1 2">
    <name type="scientific">candidate division MSBL1 archaeon SCGC-AAA259A05</name>
    <dbReference type="NCBI Taxonomy" id="1698259"/>
    <lineage>
        <taxon>Archaea</taxon>
        <taxon>Methanobacteriati</taxon>
        <taxon>Methanobacteriota</taxon>
        <taxon>candidate division MSBL1</taxon>
    </lineage>
</organism>